<keyword evidence="2" id="KW-1185">Reference proteome</keyword>
<protein>
    <submittedName>
        <fullName evidence="1">Uncharacterized protein</fullName>
    </submittedName>
</protein>
<reference evidence="1" key="1">
    <citation type="submission" date="2020-05" db="UniProtKB">
        <authorList>
            <consortium name="EnsemblMetazoa"/>
        </authorList>
    </citation>
    <scope>IDENTIFICATION</scope>
    <source>
        <strain evidence="1">TTRI</strain>
    </source>
</reference>
<accession>A0A1A9USU2</accession>
<proteinExistence type="predicted"/>
<dbReference type="AlphaFoldDB" id="A0A1A9USU2"/>
<evidence type="ECO:0000313" key="2">
    <source>
        <dbReference type="Proteomes" id="UP000078200"/>
    </source>
</evidence>
<organism evidence="1 2">
    <name type="scientific">Glossina austeni</name>
    <name type="common">Savannah tsetse fly</name>
    <dbReference type="NCBI Taxonomy" id="7395"/>
    <lineage>
        <taxon>Eukaryota</taxon>
        <taxon>Metazoa</taxon>
        <taxon>Ecdysozoa</taxon>
        <taxon>Arthropoda</taxon>
        <taxon>Hexapoda</taxon>
        <taxon>Insecta</taxon>
        <taxon>Pterygota</taxon>
        <taxon>Neoptera</taxon>
        <taxon>Endopterygota</taxon>
        <taxon>Diptera</taxon>
        <taxon>Brachycera</taxon>
        <taxon>Muscomorpha</taxon>
        <taxon>Hippoboscoidea</taxon>
        <taxon>Glossinidae</taxon>
        <taxon>Glossina</taxon>
    </lineage>
</organism>
<evidence type="ECO:0000313" key="1">
    <source>
        <dbReference type="EnsemblMetazoa" id="GAUT014197-PA"/>
    </source>
</evidence>
<dbReference type="VEuPathDB" id="VectorBase:GAUT014197"/>
<dbReference type="EnsemblMetazoa" id="GAUT014197-RA">
    <property type="protein sequence ID" value="GAUT014197-PA"/>
    <property type="gene ID" value="GAUT014197"/>
</dbReference>
<dbReference type="Proteomes" id="UP000078200">
    <property type="component" value="Unassembled WGS sequence"/>
</dbReference>
<name>A0A1A9USU2_GLOAU</name>
<sequence length="115" mass="13479">MEAYGTLDVIIVVNSSKHSLMPVSQSSTFVKHYLRQFDYRFYLKPHDPMLYVLKNGHPQSTVQQHTPFPICAVRARSWKSVDTQHILQPSLWIPFETILLDIVLIKKKKKEEELK</sequence>